<accession>A0A6P4BJE3</accession>
<dbReference type="InterPro" id="IPR036691">
    <property type="entry name" value="Endo/exonu/phosph_ase_sf"/>
</dbReference>
<dbReference type="InterPro" id="IPR005135">
    <property type="entry name" value="Endo/exonuclease/phosphatase"/>
</dbReference>
<dbReference type="Proteomes" id="UP000515211">
    <property type="component" value="Chromosome 10"/>
</dbReference>
<protein>
    <submittedName>
        <fullName evidence="3">Uncharacterized protein LOC107468411</fullName>
    </submittedName>
</protein>
<dbReference type="RefSeq" id="XP_015943180.1">
    <property type="nucleotide sequence ID" value="XM_016087694.1"/>
</dbReference>
<evidence type="ECO:0000259" key="1">
    <source>
        <dbReference type="Pfam" id="PF03372"/>
    </source>
</evidence>
<feature type="domain" description="Endonuclease/exonuclease/phosphatase" evidence="1">
    <location>
        <begin position="8"/>
        <end position="226"/>
    </location>
</feature>
<keyword evidence="2" id="KW-1185">Reference proteome</keyword>
<dbReference type="PANTHER" id="PTHR33710">
    <property type="entry name" value="BNAC02G09200D PROTEIN"/>
    <property type="match status" value="1"/>
</dbReference>
<reference evidence="3" key="2">
    <citation type="submission" date="2025-08" db="UniProtKB">
        <authorList>
            <consortium name="RefSeq"/>
        </authorList>
    </citation>
    <scope>IDENTIFICATION</scope>
    <source>
        <tissue evidence="3">Whole plant</tissue>
    </source>
</reference>
<dbReference type="PANTHER" id="PTHR33710:SF77">
    <property type="entry name" value="DNASE I-LIKE SUPERFAMILY PROTEIN"/>
    <property type="match status" value="1"/>
</dbReference>
<dbReference type="SUPFAM" id="SSF56219">
    <property type="entry name" value="DNase I-like"/>
    <property type="match status" value="1"/>
</dbReference>
<dbReference type="KEGG" id="adu:107468411"/>
<dbReference type="Gene3D" id="3.60.10.10">
    <property type="entry name" value="Endonuclease/exonuclease/phosphatase"/>
    <property type="match status" value="1"/>
</dbReference>
<dbReference type="GeneID" id="107468411"/>
<sequence length="444" mass="50963">MDCANIIAWNVRGARNKLARVHLKQLVNNFYPYIFIILETHCAFQKVAVFWNRLGYIPIHIEEAQGHSGGIWALSAWPRVSCNVVAASSQVVCIEFSNGGFSWICAVIYASPVPSIREEAWRVLTDFSRNYSGPLLAIGDFNEILLSSEVKGGNFVSRRAKRFRALLYECVLVDLGAHGSLYTWFRHMQGNRFISKRLDRAVATDAWCFHFPETYVENLARMHSDHCPIMVRCQGNDRRVGVKPFRFQVAWSYHPSFSSVVRGAWDKGRSNPICCLSQVRDDALAFNRDVFGNIFKRKRELERRVTSIQQKMERVDALSLIQEERELQAEYKQVDLDVMGDPELPSLSREAIESLTRDVSKEEVRKMIMGINYFKAPGTDGFQAFFFKKYWEVVGTEVWELVKKAFAGFDLDSALFDTLVVLIPKVDNPSRMKEFRPINLCNVI</sequence>
<evidence type="ECO:0000313" key="2">
    <source>
        <dbReference type="Proteomes" id="UP000515211"/>
    </source>
</evidence>
<reference evidence="2" key="1">
    <citation type="journal article" date="2016" name="Nat. Genet.">
        <title>The genome sequences of Arachis duranensis and Arachis ipaensis, the diploid ancestors of cultivated peanut.</title>
        <authorList>
            <person name="Bertioli D.J."/>
            <person name="Cannon S.B."/>
            <person name="Froenicke L."/>
            <person name="Huang G."/>
            <person name="Farmer A.D."/>
            <person name="Cannon E.K."/>
            <person name="Liu X."/>
            <person name="Gao D."/>
            <person name="Clevenger J."/>
            <person name="Dash S."/>
            <person name="Ren L."/>
            <person name="Moretzsohn M.C."/>
            <person name="Shirasawa K."/>
            <person name="Huang W."/>
            <person name="Vidigal B."/>
            <person name="Abernathy B."/>
            <person name="Chu Y."/>
            <person name="Niederhuth C.E."/>
            <person name="Umale P."/>
            <person name="Araujo A.C."/>
            <person name="Kozik A."/>
            <person name="Kim K.D."/>
            <person name="Burow M.D."/>
            <person name="Varshney R.K."/>
            <person name="Wang X."/>
            <person name="Zhang X."/>
            <person name="Barkley N."/>
            <person name="Guimaraes P.M."/>
            <person name="Isobe S."/>
            <person name="Guo B."/>
            <person name="Liao B."/>
            <person name="Stalker H.T."/>
            <person name="Schmitz R.J."/>
            <person name="Scheffler B.E."/>
            <person name="Leal-Bertioli S.C."/>
            <person name="Xun X."/>
            <person name="Jackson S.A."/>
            <person name="Michelmore R."/>
            <person name="Ozias-Akins P."/>
        </authorList>
    </citation>
    <scope>NUCLEOTIDE SEQUENCE [LARGE SCALE GENOMIC DNA]</scope>
    <source>
        <strain evidence="2">cv. V14167</strain>
    </source>
</reference>
<name>A0A6P4BJE3_ARADU</name>
<organism evidence="2 3">
    <name type="scientific">Arachis duranensis</name>
    <name type="common">Wild peanut</name>
    <dbReference type="NCBI Taxonomy" id="130453"/>
    <lineage>
        <taxon>Eukaryota</taxon>
        <taxon>Viridiplantae</taxon>
        <taxon>Streptophyta</taxon>
        <taxon>Embryophyta</taxon>
        <taxon>Tracheophyta</taxon>
        <taxon>Spermatophyta</taxon>
        <taxon>Magnoliopsida</taxon>
        <taxon>eudicotyledons</taxon>
        <taxon>Gunneridae</taxon>
        <taxon>Pentapetalae</taxon>
        <taxon>rosids</taxon>
        <taxon>fabids</taxon>
        <taxon>Fabales</taxon>
        <taxon>Fabaceae</taxon>
        <taxon>Papilionoideae</taxon>
        <taxon>50 kb inversion clade</taxon>
        <taxon>dalbergioids sensu lato</taxon>
        <taxon>Dalbergieae</taxon>
        <taxon>Pterocarpus clade</taxon>
        <taxon>Arachis</taxon>
    </lineage>
</organism>
<evidence type="ECO:0000313" key="3">
    <source>
        <dbReference type="RefSeq" id="XP_015943180.1"/>
    </source>
</evidence>
<dbReference type="Pfam" id="PF03372">
    <property type="entry name" value="Exo_endo_phos"/>
    <property type="match status" value="1"/>
</dbReference>
<proteinExistence type="predicted"/>
<dbReference type="OrthoDB" id="1412524at2759"/>
<gene>
    <name evidence="3" type="primary">LOC107468411</name>
</gene>
<dbReference type="GO" id="GO:0003824">
    <property type="term" value="F:catalytic activity"/>
    <property type="evidence" value="ECO:0007669"/>
    <property type="project" value="InterPro"/>
</dbReference>
<dbReference type="AlphaFoldDB" id="A0A6P4BJE3"/>